<organism evidence="1 2">
    <name type="scientific">Gigaspora rosea</name>
    <dbReference type="NCBI Taxonomy" id="44941"/>
    <lineage>
        <taxon>Eukaryota</taxon>
        <taxon>Fungi</taxon>
        <taxon>Fungi incertae sedis</taxon>
        <taxon>Mucoromycota</taxon>
        <taxon>Glomeromycotina</taxon>
        <taxon>Glomeromycetes</taxon>
        <taxon>Diversisporales</taxon>
        <taxon>Gigasporaceae</taxon>
        <taxon>Gigaspora</taxon>
    </lineage>
</organism>
<dbReference type="EMBL" id="QKWP01001695">
    <property type="protein sequence ID" value="RIB07215.1"/>
    <property type="molecule type" value="Genomic_DNA"/>
</dbReference>
<dbReference type="Proteomes" id="UP000266673">
    <property type="component" value="Unassembled WGS sequence"/>
</dbReference>
<protein>
    <submittedName>
        <fullName evidence="1">Uncharacterized protein</fullName>
    </submittedName>
</protein>
<accession>A0A397UA75</accession>
<keyword evidence="2" id="KW-1185">Reference proteome</keyword>
<dbReference type="OrthoDB" id="2428685at2759"/>
<comment type="caution">
    <text evidence="1">The sequence shown here is derived from an EMBL/GenBank/DDBJ whole genome shotgun (WGS) entry which is preliminary data.</text>
</comment>
<sequence length="50" mass="5989">MEKLEYEERMLIIAERKEKLRELRISNAIKEREYGVMRKMFGVKACLKAG</sequence>
<evidence type="ECO:0000313" key="2">
    <source>
        <dbReference type="Proteomes" id="UP000266673"/>
    </source>
</evidence>
<reference evidence="1 2" key="1">
    <citation type="submission" date="2018-06" db="EMBL/GenBank/DDBJ databases">
        <title>Comparative genomics reveals the genomic features of Rhizophagus irregularis, R. cerebriforme, R. diaphanum and Gigaspora rosea, and their symbiotic lifestyle signature.</title>
        <authorList>
            <person name="Morin E."/>
            <person name="San Clemente H."/>
            <person name="Chen E.C.H."/>
            <person name="De La Providencia I."/>
            <person name="Hainaut M."/>
            <person name="Kuo A."/>
            <person name="Kohler A."/>
            <person name="Murat C."/>
            <person name="Tang N."/>
            <person name="Roy S."/>
            <person name="Loubradou J."/>
            <person name="Henrissat B."/>
            <person name="Grigoriev I.V."/>
            <person name="Corradi N."/>
            <person name="Roux C."/>
            <person name="Martin F.M."/>
        </authorList>
    </citation>
    <scope>NUCLEOTIDE SEQUENCE [LARGE SCALE GENOMIC DNA]</scope>
    <source>
        <strain evidence="1 2">DAOM 194757</strain>
    </source>
</reference>
<proteinExistence type="predicted"/>
<dbReference type="AlphaFoldDB" id="A0A397UA75"/>
<name>A0A397UA75_9GLOM</name>
<evidence type="ECO:0000313" key="1">
    <source>
        <dbReference type="EMBL" id="RIB07215.1"/>
    </source>
</evidence>
<gene>
    <name evidence="1" type="ORF">C2G38_2215103</name>
</gene>